<dbReference type="RefSeq" id="XP_045094112.1">
    <property type="nucleotide sequence ID" value="XM_045244134.1"/>
</dbReference>
<evidence type="ECO:0000256" key="1">
    <source>
        <dbReference type="SAM" id="SignalP"/>
    </source>
</evidence>
<dbReference type="PANTHER" id="PTHR37971:SF1">
    <property type="entry name" value="ANTIBACTERIAL FACTOR-RELATED PEPTIDE 1-RELATED"/>
    <property type="match status" value="1"/>
</dbReference>
<evidence type="ECO:0000313" key="3">
    <source>
        <dbReference type="Proteomes" id="UP000008549"/>
    </source>
</evidence>
<name>A8X9M6_CAEBR</name>
<organism evidence="2 3">
    <name type="scientific">Caenorhabditis briggsae</name>
    <dbReference type="NCBI Taxonomy" id="6238"/>
    <lineage>
        <taxon>Eukaryota</taxon>
        <taxon>Metazoa</taxon>
        <taxon>Ecdysozoa</taxon>
        <taxon>Nematoda</taxon>
        <taxon>Chromadorea</taxon>
        <taxon>Rhabditida</taxon>
        <taxon>Rhabditina</taxon>
        <taxon>Rhabditomorpha</taxon>
        <taxon>Rhabditoidea</taxon>
        <taxon>Rhabditidae</taxon>
        <taxon>Peloderinae</taxon>
        <taxon>Caenorhabditis</taxon>
    </lineage>
</organism>
<reference evidence="2 3" key="2">
    <citation type="journal article" date="2011" name="PLoS Genet.">
        <title>Caenorhabditis briggsae recombinant inbred line genotypes reveal inter-strain incompatibility and the evolution of recombination.</title>
        <authorList>
            <person name="Ross J.A."/>
            <person name="Koboldt D.C."/>
            <person name="Staisch J.E."/>
            <person name="Chamberlin H.M."/>
            <person name="Gupta B.P."/>
            <person name="Miller R.D."/>
            <person name="Baird S.E."/>
            <person name="Haag E.S."/>
        </authorList>
    </citation>
    <scope>NUCLEOTIDE SEQUENCE [LARGE SCALE GENOMIC DNA]</scope>
    <source>
        <strain evidence="2 3">AF16</strain>
    </source>
</reference>
<dbReference type="Proteomes" id="UP000008549">
    <property type="component" value="Unassembled WGS sequence"/>
</dbReference>
<accession>A8X9M6</accession>
<keyword evidence="1" id="KW-0732">Signal</keyword>
<dbReference type="STRING" id="6238.A8X9M6"/>
<dbReference type="Pfam" id="PF16839">
    <property type="entry name" value="Antimicrobial25"/>
    <property type="match status" value="1"/>
</dbReference>
<feature type="signal peptide" evidence="1">
    <location>
        <begin position="1"/>
        <end position="22"/>
    </location>
</feature>
<feature type="chain" id="PRO_5002731999" evidence="1">
    <location>
        <begin position="23"/>
        <end position="98"/>
    </location>
</feature>
<dbReference type="PANTHER" id="PTHR37971">
    <property type="entry name" value="ANTIBACTERIAL FACTOR-RELATED PEPTIDE 1-RELATED"/>
    <property type="match status" value="1"/>
</dbReference>
<sequence>MSTLRLLYLFAFFFISISQITGQDLHSCQSSLYHKLCRSGIRRFSKNVQNLKSRFQHCATGYCEKRGNRPTCVCSRCDKGGNIPFGSILDAAGKFIQG</sequence>
<keyword evidence="3" id="KW-1185">Reference proteome</keyword>
<evidence type="ECO:0000313" key="4">
    <source>
        <dbReference type="WormBase" id="CBG09786"/>
    </source>
</evidence>
<dbReference type="AlphaFoldDB" id="A8X9M6"/>
<dbReference type="KEGG" id="cbr:CBG_09786"/>
<dbReference type="EMBL" id="HE601459">
    <property type="protein sequence ID" value="CAP29341.2"/>
    <property type="molecule type" value="Genomic_DNA"/>
</dbReference>
<evidence type="ECO:0000313" key="2">
    <source>
        <dbReference type="EMBL" id="CAP29341.2"/>
    </source>
</evidence>
<reference evidence="2 3" key="1">
    <citation type="journal article" date="2003" name="PLoS Biol.">
        <title>The genome sequence of Caenorhabditis briggsae: a platform for comparative genomics.</title>
        <authorList>
            <person name="Stein L.D."/>
            <person name="Bao Z."/>
            <person name="Blasiar D."/>
            <person name="Blumenthal T."/>
            <person name="Brent M.R."/>
            <person name="Chen N."/>
            <person name="Chinwalla A."/>
            <person name="Clarke L."/>
            <person name="Clee C."/>
            <person name="Coghlan A."/>
            <person name="Coulson A."/>
            <person name="D'Eustachio P."/>
            <person name="Fitch D.H."/>
            <person name="Fulton L.A."/>
            <person name="Fulton R.E."/>
            <person name="Griffiths-Jones S."/>
            <person name="Harris T.W."/>
            <person name="Hillier L.W."/>
            <person name="Kamath R."/>
            <person name="Kuwabara P.E."/>
            <person name="Mardis E.R."/>
            <person name="Marra M.A."/>
            <person name="Miner T.L."/>
            <person name="Minx P."/>
            <person name="Mullikin J.C."/>
            <person name="Plumb R.W."/>
            <person name="Rogers J."/>
            <person name="Schein J.E."/>
            <person name="Sohrmann M."/>
            <person name="Spieth J."/>
            <person name="Stajich J.E."/>
            <person name="Wei C."/>
            <person name="Willey D."/>
            <person name="Wilson R.K."/>
            <person name="Durbin R."/>
            <person name="Waterston R.H."/>
        </authorList>
    </citation>
    <scope>NUCLEOTIDE SEQUENCE [LARGE SCALE GENOMIC DNA]</scope>
    <source>
        <strain evidence="2 3">AF16</strain>
    </source>
</reference>
<dbReference type="CTD" id="8583486"/>
<gene>
    <name evidence="2 4" type="ORF">CBG09786</name>
    <name evidence="2" type="ORF">CBG_09786</name>
</gene>
<protein>
    <submittedName>
        <fullName evidence="2">Protein CBG09786</fullName>
    </submittedName>
</protein>
<dbReference type="InterPro" id="IPR031770">
    <property type="entry name" value="Abf-1/2"/>
</dbReference>
<dbReference type="HOGENOM" id="CLU_172752_0_0_1"/>
<dbReference type="Gene3D" id="3.30.30.110">
    <property type="entry name" value="Antibacterial factor-related peptide"/>
    <property type="match status" value="1"/>
</dbReference>
<proteinExistence type="predicted"/>
<dbReference type="WormBase" id="CBG09786">
    <property type="protein sequence ID" value="CBP08398"/>
    <property type="gene ID" value="WBGene00031309"/>
</dbReference>
<dbReference type="InterPro" id="IPR038204">
    <property type="entry name" value="Abf-1/2_sf"/>
</dbReference>
<dbReference type="GO" id="GO:0098542">
    <property type="term" value="P:defense response to other organism"/>
    <property type="evidence" value="ECO:0007669"/>
    <property type="project" value="InterPro"/>
</dbReference>
<dbReference type="GeneID" id="8583486"/>
<dbReference type="InParanoid" id="A8X9M6"/>